<comment type="caution">
    <text evidence="4">The sequence shown here is derived from an EMBL/GenBank/DDBJ whole genome shotgun (WGS) entry which is preliminary data.</text>
</comment>
<dbReference type="InterPro" id="IPR025195">
    <property type="entry name" value="GTA_TIM_dom"/>
</dbReference>
<dbReference type="EMBL" id="JAFLNF010000003">
    <property type="protein sequence ID" value="MBO0345190.1"/>
    <property type="molecule type" value="Genomic_DNA"/>
</dbReference>
<keyword evidence="5" id="KW-1185">Reference proteome</keyword>
<dbReference type="SUPFAM" id="SSF51445">
    <property type="entry name" value="(Trans)glycosidases"/>
    <property type="match status" value="1"/>
</dbReference>
<dbReference type="Pfam" id="PF23666">
    <property type="entry name" value="Rcc01698_C"/>
    <property type="match status" value="1"/>
</dbReference>
<dbReference type="CDD" id="cd19607">
    <property type="entry name" value="GTA_TIM-barrel-like"/>
    <property type="match status" value="1"/>
</dbReference>
<dbReference type="Pfam" id="PF13550">
    <property type="entry name" value="Phage-tail_3"/>
    <property type="match status" value="1"/>
</dbReference>
<dbReference type="InterPro" id="IPR032876">
    <property type="entry name" value="J_dom"/>
</dbReference>
<evidence type="ECO:0000313" key="5">
    <source>
        <dbReference type="Proteomes" id="UP000664779"/>
    </source>
</evidence>
<gene>
    <name evidence="4" type="ORF">J0X15_08160</name>
</gene>
<feature type="domain" description="Tip attachment protein J" evidence="2">
    <location>
        <begin position="777"/>
        <end position="923"/>
    </location>
</feature>
<organism evidence="4 5">
    <name type="scientific">Roseibium limicola</name>
    <dbReference type="NCBI Taxonomy" id="2816037"/>
    <lineage>
        <taxon>Bacteria</taxon>
        <taxon>Pseudomonadati</taxon>
        <taxon>Pseudomonadota</taxon>
        <taxon>Alphaproteobacteria</taxon>
        <taxon>Hyphomicrobiales</taxon>
        <taxon>Stappiaceae</taxon>
        <taxon>Roseibium</taxon>
    </lineage>
</organism>
<feature type="domain" description="Rcc01698-like C-terminal" evidence="3">
    <location>
        <begin position="1032"/>
        <end position="1131"/>
    </location>
</feature>
<evidence type="ECO:0000259" key="3">
    <source>
        <dbReference type="Pfam" id="PF23666"/>
    </source>
</evidence>
<dbReference type="Gene3D" id="3.20.20.80">
    <property type="entry name" value="Glycosidases"/>
    <property type="match status" value="1"/>
</dbReference>
<keyword evidence="4" id="KW-0378">Hydrolase</keyword>
<evidence type="ECO:0000259" key="2">
    <source>
        <dbReference type="Pfam" id="PF13550"/>
    </source>
</evidence>
<feature type="domain" description="GTA TIM-barrel-like" evidence="1">
    <location>
        <begin position="421"/>
        <end position="713"/>
    </location>
</feature>
<dbReference type="InterPro" id="IPR017853">
    <property type="entry name" value="GH"/>
</dbReference>
<name>A0A939EM16_9HYPH</name>
<evidence type="ECO:0000313" key="4">
    <source>
        <dbReference type="EMBL" id="MBO0345190.1"/>
    </source>
</evidence>
<dbReference type="Proteomes" id="UP000664779">
    <property type="component" value="Unassembled WGS sequence"/>
</dbReference>
<reference evidence="4" key="1">
    <citation type="submission" date="2021-03" db="EMBL/GenBank/DDBJ databases">
        <title>Roseibium sp. CAU 1637 isolated from Incheon.</title>
        <authorList>
            <person name="Kim W."/>
        </authorList>
    </citation>
    <scope>NUCLEOTIDE SEQUENCE</scope>
    <source>
        <strain evidence="4">CAU 1637</strain>
    </source>
</reference>
<dbReference type="RefSeq" id="WP_206939603.1">
    <property type="nucleotide sequence ID" value="NZ_JAFLNF010000003.1"/>
</dbReference>
<protein>
    <submittedName>
        <fullName evidence="4">Glycoside hydrolase/phage tail family protein</fullName>
    </submittedName>
</protein>
<evidence type="ECO:0000259" key="1">
    <source>
        <dbReference type="Pfam" id="PF13547"/>
    </source>
</evidence>
<dbReference type="InterPro" id="IPR056490">
    <property type="entry name" value="Rcc01698_C"/>
</dbReference>
<proteinExistence type="predicted"/>
<dbReference type="Pfam" id="PF13547">
    <property type="entry name" value="GTA_TIM"/>
    <property type="match status" value="1"/>
</dbReference>
<accession>A0A939EM16</accession>
<dbReference type="GO" id="GO:0016787">
    <property type="term" value="F:hydrolase activity"/>
    <property type="evidence" value="ECO:0007669"/>
    <property type="project" value="UniProtKB-KW"/>
</dbReference>
<sequence length="1289" mass="137466">MATLILTAVGQALGAGAGGLFGLGGAGAILGKAVGALAGSSLDQSLFGASRTVEAGRLNDLSVQSSSEGASLPKLYGRMRLAGQIIWATRFEEEVNEERQGGKGGGGSVTVKSYAYFGNFAVALCEGSINRIGRVWADGKPLDMTGISWRLYHGDEIQAPDPLVEAHQGEAPAYRGTAYVVFEHLALETFGNRLPQLTFEVIRSVEPLENQIRAVTLIPSAGEFIYQPTKVSETPSPGTTRSVNRHTGRGITDWQVSLDELMDLCPNLESVALVVSWFGDDLRAGHCTARPKVEFNSKTTTGATWSVSGLARGDATLVSRIDGNPAYGGTPSDASVLAAIADLKARGLKVMLYPFLLMDVPTDNDLPDPYGGSTQAPYPWRGRIVPAADATSEASAFFGTATAGQFSVQAETIGFAGGEDWGYRRFILHMAHLVEAAGGVDAFLIGSELRGLTQAQAAPGVYPFVAGLKTLAEDVRGVLSPETRLSYAADWSEYGAHQAGGTELRFPLDPLWASAAVDFIGIDCYLPLTDQRDGPNLYDVDALRAGVTSGEYHDWYYASAADRAAGVRSPITDGAYAKPFVYRAKDLRGWWENPHVERVGGVELASSTPWVPASKPIWLTELGFPAIDKGANQPNVFVDPKSSESAFPHFSSGARDDLIQRRSLEATLSVWETGHPDHAAVPQPISTVYGGQMLEPGRIFLWTWDARPYPAFPLYEDVWSDGENWRLGHWLNGRLGTVSLSGLIRQLIREYDLDPVLYQVADLPGSLEGIAVAGPVSLRQVVEPLLEAFGANGVDAGTHVRFQPRAAAPVSALGEADIVDPQEDESPLVRTRAQASELPSEIRLSAASAVEDYRRRVVASRRLAGGSGLVEALDLGASVAPDLLQGAADARLARIWDGRERLNLALSPHRIDVEPGDRLSLTAVPGQTFDPPLEFLVEAIEDGPARRLEARRTGVARAFNSSAVADPGIVSPGGEIGPATAVFLDLPPLRDEDPDAPLRLACFAKPWPGGQTLMRSVDGTGYASVLDLERPAVMGRLTTDLSPGPIGYLDRASDMTVELYGGLLQSRSLASVLSGLNALAVRSRSGSFEVLQFVEAELVGDRLYRLSRLLRGQRGTEQEAALGAEAGAAAVLLEPERVPLVPLATDQIGLEYAYRLVPSGASLEEASVASLTHAASGRGRLPLAPVHLSARREAVGISLSWIRQTRRGGGSWEQEEVPLGETSEAYEVDILGPGDSLLRTLASTAPQVVYTSAQELADFGAPQSSLTFSVVQLSATAGRGHLRKAVLNV</sequence>